<dbReference type="PANTHER" id="PTHR37984">
    <property type="entry name" value="PROTEIN CBG26694"/>
    <property type="match status" value="1"/>
</dbReference>
<dbReference type="PANTHER" id="PTHR37984:SF5">
    <property type="entry name" value="PROTEIN NYNRIN-LIKE"/>
    <property type="match status" value="1"/>
</dbReference>
<dbReference type="SUPFAM" id="SSF56672">
    <property type="entry name" value="DNA/RNA polymerases"/>
    <property type="match status" value="1"/>
</dbReference>
<protein>
    <submittedName>
        <fullName evidence="1">Retrovirus-related Pol polyprotein from transposon opus</fullName>
    </submittedName>
</protein>
<reference evidence="1" key="1">
    <citation type="submission" date="2020-08" db="EMBL/GenBank/DDBJ databases">
        <title>Multicomponent nature underlies the extraordinary mechanical properties of spider dragline silk.</title>
        <authorList>
            <person name="Kono N."/>
            <person name="Nakamura H."/>
            <person name="Mori M."/>
            <person name="Yoshida Y."/>
            <person name="Ohtoshi R."/>
            <person name="Malay A.D."/>
            <person name="Moran D.A.P."/>
            <person name="Tomita M."/>
            <person name="Numata K."/>
            <person name="Arakawa K."/>
        </authorList>
    </citation>
    <scope>NUCLEOTIDE SEQUENCE</scope>
</reference>
<dbReference type="Gene3D" id="3.30.70.270">
    <property type="match status" value="2"/>
</dbReference>
<gene>
    <name evidence="1" type="primary">pol_790</name>
    <name evidence="1" type="ORF">NPIL_119421</name>
</gene>
<organism evidence="1 2">
    <name type="scientific">Nephila pilipes</name>
    <name type="common">Giant wood spider</name>
    <name type="synonym">Nephila maculata</name>
    <dbReference type="NCBI Taxonomy" id="299642"/>
    <lineage>
        <taxon>Eukaryota</taxon>
        <taxon>Metazoa</taxon>
        <taxon>Ecdysozoa</taxon>
        <taxon>Arthropoda</taxon>
        <taxon>Chelicerata</taxon>
        <taxon>Arachnida</taxon>
        <taxon>Araneae</taxon>
        <taxon>Araneomorphae</taxon>
        <taxon>Entelegynae</taxon>
        <taxon>Araneoidea</taxon>
        <taxon>Nephilidae</taxon>
        <taxon>Nephila</taxon>
    </lineage>
</organism>
<proteinExistence type="predicted"/>
<accession>A0A8X6TMV9</accession>
<sequence>MNAESHKKDLELAFRRLSDHGIVVNSQKCMFGQSELKVLDLLISPLPEKVQYLVEYPLPTHEQELRRFLTMFNFYRRFLKGAVEKQASLHDLVKNKMKNDKTLIA</sequence>
<dbReference type="EMBL" id="BMAW01107132">
    <property type="protein sequence ID" value="GFT27758.1"/>
    <property type="molecule type" value="Genomic_DNA"/>
</dbReference>
<dbReference type="OrthoDB" id="41323at2759"/>
<dbReference type="Proteomes" id="UP000887013">
    <property type="component" value="Unassembled WGS sequence"/>
</dbReference>
<dbReference type="InterPro" id="IPR043128">
    <property type="entry name" value="Rev_trsase/Diguanyl_cyclase"/>
</dbReference>
<dbReference type="GO" id="GO:0071897">
    <property type="term" value="P:DNA biosynthetic process"/>
    <property type="evidence" value="ECO:0007669"/>
    <property type="project" value="UniProtKB-ARBA"/>
</dbReference>
<evidence type="ECO:0000313" key="1">
    <source>
        <dbReference type="EMBL" id="GFT27758.1"/>
    </source>
</evidence>
<name>A0A8X6TMV9_NEPPI</name>
<dbReference type="InterPro" id="IPR043502">
    <property type="entry name" value="DNA/RNA_pol_sf"/>
</dbReference>
<comment type="caution">
    <text evidence="1">The sequence shown here is derived from an EMBL/GenBank/DDBJ whole genome shotgun (WGS) entry which is preliminary data.</text>
</comment>
<dbReference type="AlphaFoldDB" id="A0A8X6TMV9"/>
<dbReference type="InterPro" id="IPR050951">
    <property type="entry name" value="Retrovirus_Pol_polyprotein"/>
</dbReference>
<evidence type="ECO:0000313" key="2">
    <source>
        <dbReference type="Proteomes" id="UP000887013"/>
    </source>
</evidence>
<keyword evidence="2" id="KW-1185">Reference proteome</keyword>